<dbReference type="OrthoDB" id="9798857at2"/>
<dbReference type="InterPro" id="IPR041673">
    <property type="entry name" value="TetR_C_23"/>
</dbReference>
<evidence type="ECO:0000259" key="3">
    <source>
        <dbReference type="PROSITE" id="PS50977"/>
    </source>
</evidence>
<dbReference type="PANTHER" id="PTHR43479:SF11">
    <property type="entry name" value="ACREF_ENVCD OPERON REPRESSOR-RELATED"/>
    <property type="match status" value="1"/>
</dbReference>
<accession>A0A3D9HF90</accession>
<proteinExistence type="predicted"/>
<dbReference type="EMBL" id="QRDW01000008">
    <property type="protein sequence ID" value="RED48149.1"/>
    <property type="molecule type" value="Genomic_DNA"/>
</dbReference>
<protein>
    <submittedName>
        <fullName evidence="4">TetR family transcriptional regulator</fullName>
    </submittedName>
</protein>
<gene>
    <name evidence="4" type="ORF">DFP90_108168</name>
</gene>
<dbReference type="SUPFAM" id="SSF46689">
    <property type="entry name" value="Homeodomain-like"/>
    <property type="match status" value="1"/>
</dbReference>
<dbReference type="SUPFAM" id="SSF48498">
    <property type="entry name" value="Tetracyclin repressor-like, C-terminal domain"/>
    <property type="match status" value="1"/>
</dbReference>
<dbReference type="Gene3D" id="1.10.357.10">
    <property type="entry name" value="Tetracycline Repressor, domain 2"/>
    <property type="match status" value="1"/>
</dbReference>
<dbReference type="InterPro" id="IPR009057">
    <property type="entry name" value="Homeodomain-like_sf"/>
</dbReference>
<feature type="domain" description="HTH tetR-type" evidence="3">
    <location>
        <begin position="9"/>
        <end position="69"/>
    </location>
</feature>
<dbReference type="PROSITE" id="PS50977">
    <property type="entry name" value="HTH_TETR_2"/>
    <property type="match status" value="1"/>
</dbReference>
<comment type="caution">
    <text evidence="4">The sequence shown here is derived from an EMBL/GenBank/DDBJ whole genome shotgun (WGS) entry which is preliminary data.</text>
</comment>
<sequence>MKISKAQKEKNRRKIILAAVDLFSEHGFDNVTMKQIAKSAEMADSTVYKYFATKDKFLFAFHELMILDAVKGCRKAKAYDGFDLQEKIQFFLDLYLESLLNHREFVGDSLSMLMGTPLSGINRRFPARADLTALMTEALDQAIEREEIPEFPYREAITHLMTDALLGVVLFWLKDDSEEFHQTTQMVDMSLSLLVTFLRSGLIGKVNDMATFVIKSQMIRFIEDGSLISNLMNVRNLAKLGRAGGGLGRDAV</sequence>
<evidence type="ECO:0000256" key="1">
    <source>
        <dbReference type="ARBA" id="ARBA00023125"/>
    </source>
</evidence>
<evidence type="ECO:0000256" key="2">
    <source>
        <dbReference type="PROSITE-ProRule" id="PRU00335"/>
    </source>
</evidence>
<dbReference type="InterPro" id="IPR050624">
    <property type="entry name" value="HTH-type_Tx_Regulator"/>
</dbReference>
<reference evidence="4 5" key="1">
    <citation type="submission" date="2018-07" db="EMBL/GenBank/DDBJ databases">
        <title>Genomic Encyclopedia of Type Strains, Phase III (KMG-III): the genomes of soil and plant-associated and newly described type strains.</title>
        <authorList>
            <person name="Whitman W."/>
        </authorList>
    </citation>
    <scope>NUCLEOTIDE SEQUENCE [LARGE SCALE GENOMIC DNA]</scope>
    <source>
        <strain evidence="4 5">CECT 8488</strain>
    </source>
</reference>
<dbReference type="Pfam" id="PF00440">
    <property type="entry name" value="TetR_N"/>
    <property type="match status" value="1"/>
</dbReference>
<dbReference type="InterPro" id="IPR036271">
    <property type="entry name" value="Tet_transcr_reg_TetR-rel_C_sf"/>
</dbReference>
<feature type="DNA-binding region" description="H-T-H motif" evidence="2">
    <location>
        <begin position="32"/>
        <end position="51"/>
    </location>
</feature>
<keyword evidence="5" id="KW-1185">Reference proteome</keyword>
<dbReference type="PANTHER" id="PTHR43479">
    <property type="entry name" value="ACREF/ENVCD OPERON REPRESSOR-RELATED"/>
    <property type="match status" value="1"/>
</dbReference>
<dbReference type="GO" id="GO:0003677">
    <property type="term" value="F:DNA binding"/>
    <property type="evidence" value="ECO:0007669"/>
    <property type="project" value="UniProtKB-UniRule"/>
</dbReference>
<name>A0A3D9HF90_9PROT</name>
<dbReference type="Proteomes" id="UP000256845">
    <property type="component" value="Unassembled WGS sequence"/>
</dbReference>
<dbReference type="PRINTS" id="PR00455">
    <property type="entry name" value="HTHTETR"/>
</dbReference>
<organism evidence="4 5">
    <name type="scientific">Aestuariispira insulae</name>
    <dbReference type="NCBI Taxonomy" id="1461337"/>
    <lineage>
        <taxon>Bacteria</taxon>
        <taxon>Pseudomonadati</taxon>
        <taxon>Pseudomonadota</taxon>
        <taxon>Alphaproteobacteria</taxon>
        <taxon>Rhodospirillales</taxon>
        <taxon>Kiloniellaceae</taxon>
        <taxon>Aestuariispira</taxon>
    </lineage>
</organism>
<evidence type="ECO:0000313" key="4">
    <source>
        <dbReference type="EMBL" id="RED48149.1"/>
    </source>
</evidence>
<dbReference type="RefSeq" id="WP_115937767.1">
    <property type="nucleotide sequence ID" value="NZ_QRDW01000008.1"/>
</dbReference>
<dbReference type="InterPro" id="IPR001647">
    <property type="entry name" value="HTH_TetR"/>
</dbReference>
<keyword evidence="1 2" id="KW-0238">DNA-binding</keyword>
<dbReference type="Pfam" id="PF17931">
    <property type="entry name" value="TetR_C_23"/>
    <property type="match status" value="1"/>
</dbReference>
<dbReference type="AlphaFoldDB" id="A0A3D9HF90"/>
<evidence type="ECO:0000313" key="5">
    <source>
        <dbReference type="Proteomes" id="UP000256845"/>
    </source>
</evidence>